<dbReference type="AlphaFoldDB" id="A0A437RJ23"/>
<dbReference type="InterPro" id="IPR007459">
    <property type="entry name" value="DNA_pol3_chi"/>
</dbReference>
<dbReference type="OrthoDB" id="5297568at2"/>
<dbReference type="Proteomes" id="UP000285575">
    <property type="component" value="Unassembled WGS sequence"/>
</dbReference>
<evidence type="ECO:0000313" key="2">
    <source>
        <dbReference type="Proteomes" id="UP000285575"/>
    </source>
</evidence>
<sequence length="144" mass="15598">MNEVEFHTGVADPVGFACRLLRKAARQGARVLVTAPEPLLGELDRALWTFEERDFIPHVRVPGARAAVAARTPIWLSGTAHVADAPRLVLNLGAEAPGDLTLLERLIEVVATDPDEVDAGRQRWRGYKAAGLAIKHHNAGAARE</sequence>
<dbReference type="SUPFAM" id="SSF102400">
    <property type="entry name" value="DNA polymerase III chi subunit"/>
    <property type="match status" value="1"/>
</dbReference>
<dbReference type="Pfam" id="PF04364">
    <property type="entry name" value="DNA_pol3_chi"/>
    <property type="match status" value="1"/>
</dbReference>
<evidence type="ECO:0000313" key="1">
    <source>
        <dbReference type="EMBL" id="RVU46645.1"/>
    </source>
</evidence>
<dbReference type="InterPro" id="IPR036768">
    <property type="entry name" value="PolIII_chi_sf"/>
</dbReference>
<dbReference type="Gene3D" id="3.40.50.10110">
    <property type="entry name" value="DNA polymerase III subunit chi"/>
    <property type="match status" value="1"/>
</dbReference>
<dbReference type="GO" id="GO:0003677">
    <property type="term" value="F:DNA binding"/>
    <property type="evidence" value="ECO:0007669"/>
    <property type="project" value="InterPro"/>
</dbReference>
<dbReference type="EMBL" id="SACR01000003">
    <property type="protein sequence ID" value="RVU46645.1"/>
    <property type="molecule type" value="Genomic_DNA"/>
</dbReference>
<name>A0A437RJ23_9BURK</name>
<dbReference type="PANTHER" id="PTHR38767">
    <property type="entry name" value="DNA POLYMERASE III SUBUNIT CHI"/>
    <property type="match status" value="1"/>
</dbReference>
<keyword evidence="2" id="KW-1185">Reference proteome</keyword>
<gene>
    <name evidence="1" type="ORF">EOE66_11345</name>
</gene>
<dbReference type="GO" id="GO:0006260">
    <property type="term" value="P:DNA replication"/>
    <property type="evidence" value="ECO:0007669"/>
    <property type="project" value="InterPro"/>
</dbReference>
<proteinExistence type="predicted"/>
<protein>
    <submittedName>
        <fullName evidence="1">DNA polymerase III subunit chi</fullName>
    </submittedName>
</protein>
<reference evidence="1 2" key="1">
    <citation type="submission" date="2019-01" db="EMBL/GenBank/DDBJ databases">
        <authorList>
            <person name="Chen W.-M."/>
        </authorList>
    </citation>
    <scope>NUCLEOTIDE SEQUENCE [LARGE SCALE GENOMIC DNA]</scope>
    <source>
        <strain evidence="1 2">KYPY4</strain>
    </source>
</reference>
<dbReference type="PANTHER" id="PTHR38767:SF1">
    <property type="entry name" value="DNA POLYMERASE III SUBUNIT CHI"/>
    <property type="match status" value="1"/>
</dbReference>
<accession>A0A437RJ23</accession>
<organism evidence="1 2">
    <name type="scientific">Rubrivivax rivuli</name>
    <dbReference type="NCBI Taxonomy" id="1862385"/>
    <lineage>
        <taxon>Bacteria</taxon>
        <taxon>Pseudomonadati</taxon>
        <taxon>Pseudomonadota</taxon>
        <taxon>Betaproteobacteria</taxon>
        <taxon>Burkholderiales</taxon>
        <taxon>Sphaerotilaceae</taxon>
        <taxon>Rubrivivax</taxon>
    </lineage>
</organism>
<dbReference type="GO" id="GO:0032298">
    <property type="term" value="P:positive regulation of DNA-templated DNA replication initiation"/>
    <property type="evidence" value="ECO:0007669"/>
    <property type="project" value="TreeGrafter"/>
</dbReference>
<dbReference type="GO" id="GO:0003887">
    <property type="term" value="F:DNA-directed DNA polymerase activity"/>
    <property type="evidence" value="ECO:0007669"/>
    <property type="project" value="InterPro"/>
</dbReference>
<comment type="caution">
    <text evidence="1">The sequence shown here is derived from an EMBL/GenBank/DDBJ whole genome shotgun (WGS) entry which is preliminary data.</text>
</comment>